<dbReference type="PANTHER" id="PTHR43779:SF3">
    <property type="entry name" value="(3R)-3-[(CARBOXYMETHYL)AMINO]FATTY ACID OXYGENASE_DECARBOXYLASE"/>
    <property type="match status" value="1"/>
</dbReference>
<dbReference type="Pfam" id="PF02668">
    <property type="entry name" value="TauD"/>
    <property type="match status" value="1"/>
</dbReference>
<comment type="caution">
    <text evidence="7">The sequence shown here is derived from an EMBL/GenBank/DDBJ whole genome shotgun (WGS) entry which is preliminary data.</text>
</comment>
<dbReference type="AlphaFoldDB" id="A0A5C8PA65"/>
<dbReference type="SUPFAM" id="SSF51197">
    <property type="entry name" value="Clavaminate synthase-like"/>
    <property type="match status" value="1"/>
</dbReference>
<dbReference type="InterPro" id="IPR042098">
    <property type="entry name" value="TauD-like_sf"/>
</dbReference>
<comment type="similarity">
    <text evidence="1">Belongs to the TfdA dioxygenase family.</text>
</comment>
<evidence type="ECO:0000256" key="3">
    <source>
        <dbReference type="ARBA" id="ARBA00022964"/>
    </source>
</evidence>
<evidence type="ECO:0000313" key="8">
    <source>
        <dbReference type="Proteomes" id="UP000321638"/>
    </source>
</evidence>
<dbReference type="EMBL" id="VDUZ01000061">
    <property type="protein sequence ID" value="TXL70325.1"/>
    <property type="molecule type" value="Genomic_DNA"/>
</dbReference>
<dbReference type="InterPro" id="IPR051178">
    <property type="entry name" value="TfdA_dioxygenase"/>
</dbReference>
<protein>
    <submittedName>
        <fullName evidence="7">TauD/TfdA family dioxygenase</fullName>
    </submittedName>
</protein>
<dbReference type="Gene3D" id="3.60.130.10">
    <property type="entry name" value="Clavaminate synthase-like"/>
    <property type="match status" value="1"/>
</dbReference>
<dbReference type="GO" id="GO:0046872">
    <property type="term" value="F:metal ion binding"/>
    <property type="evidence" value="ECO:0007669"/>
    <property type="project" value="UniProtKB-KW"/>
</dbReference>
<keyword evidence="5" id="KW-0408">Iron</keyword>
<gene>
    <name evidence="7" type="ORF">FHP25_34935</name>
</gene>
<evidence type="ECO:0000259" key="6">
    <source>
        <dbReference type="Pfam" id="PF02668"/>
    </source>
</evidence>
<dbReference type="RefSeq" id="WP_147851643.1">
    <property type="nucleotide sequence ID" value="NZ_VDUZ01000061.1"/>
</dbReference>
<evidence type="ECO:0000313" key="7">
    <source>
        <dbReference type="EMBL" id="TXL70325.1"/>
    </source>
</evidence>
<dbReference type="Proteomes" id="UP000321638">
    <property type="component" value="Unassembled WGS sequence"/>
</dbReference>
<evidence type="ECO:0000256" key="2">
    <source>
        <dbReference type="ARBA" id="ARBA00022723"/>
    </source>
</evidence>
<dbReference type="GO" id="GO:0016706">
    <property type="term" value="F:2-oxoglutarate-dependent dioxygenase activity"/>
    <property type="evidence" value="ECO:0007669"/>
    <property type="project" value="UniProtKB-ARBA"/>
</dbReference>
<dbReference type="InterPro" id="IPR003819">
    <property type="entry name" value="TauD/TfdA-like"/>
</dbReference>
<evidence type="ECO:0000256" key="5">
    <source>
        <dbReference type="ARBA" id="ARBA00023004"/>
    </source>
</evidence>
<proteinExistence type="inferred from homology"/>
<name>A0A5C8PA65_9HYPH</name>
<dbReference type="PANTHER" id="PTHR43779">
    <property type="entry name" value="DIOXYGENASE RV0097-RELATED"/>
    <property type="match status" value="1"/>
</dbReference>
<reference evidence="7 8" key="1">
    <citation type="submission" date="2019-06" db="EMBL/GenBank/DDBJ databases">
        <title>New taxonomy in bacterial strain CC-CFT640, isolated from vineyard.</title>
        <authorList>
            <person name="Lin S.-Y."/>
            <person name="Tsai C.-F."/>
            <person name="Young C.-C."/>
        </authorList>
    </citation>
    <scope>NUCLEOTIDE SEQUENCE [LARGE SCALE GENOMIC DNA]</scope>
    <source>
        <strain evidence="7 8">CC-CFT640</strain>
    </source>
</reference>
<evidence type="ECO:0000256" key="4">
    <source>
        <dbReference type="ARBA" id="ARBA00023002"/>
    </source>
</evidence>
<dbReference type="OrthoDB" id="7346227at2"/>
<keyword evidence="8" id="KW-1185">Reference proteome</keyword>
<evidence type="ECO:0000256" key="1">
    <source>
        <dbReference type="ARBA" id="ARBA00005896"/>
    </source>
</evidence>
<sequence length="298" mass="33726">MPVVVNPITDSFAAEIGGLDLRRPVERGDLRVIEDAFNRFSVLIFVEQDLSDQQQVDFSLSFGPLETSMGNIRTDTRQRLRSDLADVSNLDENNELLKPDDRRRMFNLGNQLWHTDSSFKRVPAKCSLLYAKAIPPLGGFTEFADLRAAHDALPDEMKRRLEGLVAEHSIFTSRAKTGYSNFSQEERDQLPPVPQVVVRTHPGSKRKTLYLASHAGRILGMDDAEGKTLLADLIAHATQRQFVYTHRYRVGDLVMWDDRCTMHRGRPFDDLAHKRSVQRTTVADVAPTVEQEGIRLVA</sequence>
<feature type="domain" description="TauD/TfdA-like" evidence="6">
    <location>
        <begin position="6"/>
        <end position="281"/>
    </location>
</feature>
<keyword evidence="3 7" id="KW-0223">Dioxygenase</keyword>
<accession>A0A5C8PA65</accession>
<keyword evidence="2" id="KW-0479">Metal-binding</keyword>
<keyword evidence="4" id="KW-0560">Oxidoreductase</keyword>
<organism evidence="7 8">
    <name type="scientific">Vineibacter terrae</name>
    <dbReference type="NCBI Taxonomy" id="2586908"/>
    <lineage>
        <taxon>Bacteria</taxon>
        <taxon>Pseudomonadati</taxon>
        <taxon>Pseudomonadota</taxon>
        <taxon>Alphaproteobacteria</taxon>
        <taxon>Hyphomicrobiales</taxon>
        <taxon>Vineibacter</taxon>
    </lineage>
</organism>